<evidence type="ECO:0000313" key="1">
    <source>
        <dbReference type="EMBL" id="KAH0940387.1"/>
    </source>
</evidence>
<keyword evidence="2" id="KW-1185">Reference proteome</keyword>
<sequence length="48" mass="5489">MSTSPFPQSQIYKYEMLLFRTPRLRLSASNDLASSLLSVYSVFGTRKT</sequence>
<dbReference type="Proteomes" id="UP000824890">
    <property type="component" value="Unassembled WGS sequence"/>
</dbReference>
<protein>
    <submittedName>
        <fullName evidence="1">Uncharacterized protein</fullName>
    </submittedName>
</protein>
<evidence type="ECO:0000313" key="2">
    <source>
        <dbReference type="Proteomes" id="UP000824890"/>
    </source>
</evidence>
<name>A0ABQ8EGD3_BRANA</name>
<gene>
    <name evidence="1" type="ORF">HID58_000024</name>
</gene>
<organism evidence="1 2">
    <name type="scientific">Brassica napus</name>
    <name type="common">Rape</name>
    <dbReference type="NCBI Taxonomy" id="3708"/>
    <lineage>
        <taxon>Eukaryota</taxon>
        <taxon>Viridiplantae</taxon>
        <taxon>Streptophyta</taxon>
        <taxon>Embryophyta</taxon>
        <taxon>Tracheophyta</taxon>
        <taxon>Spermatophyta</taxon>
        <taxon>Magnoliopsida</taxon>
        <taxon>eudicotyledons</taxon>
        <taxon>Gunneridae</taxon>
        <taxon>Pentapetalae</taxon>
        <taxon>rosids</taxon>
        <taxon>malvids</taxon>
        <taxon>Brassicales</taxon>
        <taxon>Brassicaceae</taxon>
        <taxon>Brassiceae</taxon>
        <taxon>Brassica</taxon>
    </lineage>
</organism>
<proteinExistence type="predicted"/>
<dbReference type="EMBL" id="JAGKQM010000001">
    <property type="protein sequence ID" value="KAH0940387.1"/>
    <property type="molecule type" value="Genomic_DNA"/>
</dbReference>
<reference evidence="1 2" key="1">
    <citation type="submission" date="2021-05" db="EMBL/GenBank/DDBJ databases">
        <title>Genome Assembly of Synthetic Allotetraploid Brassica napus Reveals Homoeologous Exchanges between Subgenomes.</title>
        <authorList>
            <person name="Davis J.T."/>
        </authorList>
    </citation>
    <scope>NUCLEOTIDE SEQUENCE [LARGE SCALE GENOMIC DNA]</scope>
    <source>
        <strain evidence="2">cv. Da-Ae</strain>
        <tissue evidence="1">Seedling</tissue>
    </source>
</reference>
<comment type="caution">
    <text evidence="1">The sequence shown here is derived from an EMBL/GenBank/DDBJ whole genome shotgun (WGS) entry which is preliminary data.</text>
</comment>
<accession>A0ABQ8EGD3</accession>